<keyword evidence="1" id="KW-0812">Transmembrane</keyword>
<name>A0A2P2LH46_RHIMU</name>
<evidence type="ECO:0000256" key="1">
    <source>
        <dbReference type="SAM" id="Phobius"/>
    </source>
</evidence>
<organism evidence="2">
    <name type="scientific">Rhizophora mucronata</name>
    <name type="common">Asiatic mangrove</name>
    <dbReference type="NCBI Taxonomy" id="61149"/>
    <lineage>
        <taxon>Eukaryota</taxon>
        <taxon>Viridiplantae</taxon>
        <taxon>Streptophyta</taxon>
        <taxon>Embryophyta</taxon>
        <taxon>Tracheophyta</taxon>
        <taxon>Spermatophyta</taxon>
        <taxon>Magnoliopsida</taxon>
        <taxon>eudicotyledons</taxon>
        <taxon>Gunneridae</taxon>
        <taxon>Pentapetalae</taxon>
        <taxon>rosids</taxon>
        <taxon>fabids</taxon>
        <taxon>Malpighiales</taxon>
        <taxon>Rhizophoraceae</taxon>
        <taxon>Rhizophora</taxon>
    </lineage>
</organism>
<keyword evidence="1" id="KW-0472">Membrane</keyword>
<evidence type="ECO:0000313" key="2">
    <source>
        <dbReference type="EMBL" id="MBX17274.1"/>
    </source>
</evidence>
<sequence>MQNASLGFFCEKWHMGYFYFVRLAVCAFLTCWTGGFCFSCRNSDVVIMCESLMFSAFLNLYNFYCNAVDLFFTSF</sequence>
<reference evidence="2" key="1">
    <citation type="submission" date="2018-02" db="EMBL/GenBank/DDBJ databases">
        <title>Rhizophora mucronata_Transcriptome.</title>
        <authorList>
            <person name="Meera S.P."/>
            <person name="Sreeshan A."/>
            <person name="Augustine A."/>
        </authorList>
    </citation>
    <scope>NUCLEOTIDE SEQUENCE</scope>
    <source>
        <tissue evidence="2">Leaf</tissue>
    </source>
</reference>
<feature type="transmembrane region" description="Helical" evidence="1">
    <location>
        <begin position="45"/>
        <end position="64"/>
    </location>
</feature>
<feature type="transmembrane region" description="Helical" evidence="1">
    <location>
        <begin position="16"/>
        <end position="38"/>
    </location>
</feature>
<keyword evidence="1" id="KW-1133">Transmembrane helix</keyword>
<dbReference type="AlphaFoldDB" id="A0A2P2LH46"/>
<dbReference type="EMBL" id="GGEC01036790">
    <property type="protein sequence ID" value="MBX17274.1"/>
    <property type="molecule type" value="Transcribed_RNA"/>
</dbReference>
<proteinExistence type="predicted"/>
<protein>
    <submittedName>
        <fullName evidence="2">Uncharacterized protein</fullName>
    </submittedName>
</protein>
<accession>A0A2P2LH46</accession>